<dbReference type="EMBL" id="JAIWYP010000004">
    <property type="protein sequence ID" value="KAH3832467.1"/>
    <property type="molecule type" value="Genomic_DNA"/>
</dbReference>
<dbReference type="AlphaFoldDB" id="A0A9D4K3U6"/>
<evidence type="ECO:0000313" key="1">
    <source>
        <dbReference type="EMBL" id="KAH3832467.1"/>
    </source>
</evidence>
<proteinExistence type="predicted"/>
<reference evidence="1" key="1">
    <citation type="journal article" date="2019" name="bioRxiv">
        <title>The Genome of the Zebra Mussel, Dreissena polymorpha: A Resource for Invasive Species Research.</title>
        <authorList>
            <person name="McCartney M.A."/>
            <person name="Auch B."/>
            <person name="Kono T."/>
            <person name="Mallez S."/>
            <person name="Zhang Y."/>
            <person name="Obille A."/>
            <person name="Becker A."/>
            <person name="Abrahante J.E."/>
            <person name="Garbe J."/>
            <person name="Badalamenti J.P."/>
            <person name="Herman A."/>
            <person name="Mangelson H."/>
            <person name="Liachko I."/>
            <person name="Sullivan S."/>
            <person name="Sone E.D."/>
            <person name="Koren S."/>
            <person name="Silverstein K.A.T."/>
            <person name="Beckman K.B."/>
            <person name="Gohl D.M."/>
        </authorList>
    </citation>
    <scope>NUCLEOTIDE SEQUENCE</scope>
    <source>
        <strain evidence="1">Duluth1</strain>
        <tissue evidence="1">Whole animal</tissue>
    </source>
</reference>
<protein>
    <submittedName>
        <fullName evidence="1">Uncharacterized protein</fullName>
    </submittedName>
</protein>
<gene>
    <name evidence="1" type="ORF">DPMN_105755</name>
</gene>
<dbReference type="Proteomes" id="UP000828390">
    <property type="component" value="Unassembled WGS sequence"/>
</dbReference>
<sequence length="51" mass="5764">MLANASAMCCSLSIDPELGWDFSWNYLSSCNDKNEDEDTNYSQIAKLDLKI</sequence>
<accession>A0A9D4K3U6</accession>
<comment type="caution">
    <text evidence="1">The sequence shown here is derived from an EMBL/GenBank/DDBJ whole genome shotgun (WGS) entry which is preliminary data.</text>
</comment>
<keyword evidence="2" id="KW-1185">Reference proteome</keyword>
<name>A0A9D4K3U6_DREPO</name>
<reference evidence="1" key="2">
    <citation type="submission" date="2020-11" db="EMBL/GenBank/DDBJ databases">
        <authorList>
            <person name="McCartney M.A."/>
            <person name="Auch B."/>
            <person name="Kono T."/>
            <person name="Mallez S."/>
            <person name="Becker A."/>
            <person name="Gohl D.M."/>
            <person name="Silverstein K.A.T."/>
            <person name="Koren S."/>
            <person name="Bechman K.B."/>
            <person name="Herman A."/>
            <person name="Abrahante J.E."/>
            <person name="Garbe J."/>
        </authorList>
    </citation>
    <scope>NUCLEOTIDE SEQUENCE</scope>
    <source>
        <strain evidence="1">Duluth1</strain>
        <tissue evidence="1">Whole animal</tissue>
    </source>
</reference>
<evidence type="ECO:0000313" key="2">
    <source>
        <dbReference type="Proteomes" id="UP000828390"/>
    </source>
</evidence>
<organism evidence="1 2">
    <name type="scientific">Dreissena polymorpha</name>
    <name type="common">Zebra mussel</name>
    <name type="synonym">Mytilus polymorpha</name>
    <dbReference type="NCBI Taxonomy" id="45954"/>
    <lineage>
        <taxon>Eukaryota</taxon>
        <taxon>Metazoa</taxon>
        <taxon>Spiralia</taxon>
        <taxon>Lophotrochozoa</taxon>
        <taxon>Mollusca</taxon>
        <taxon>Bivalvia</taxon>
        <taxon>Autobranchia</taxon>
        <taxon>Heteroconchia</taxon>
        <taxon>Euheterodonta</taxon>
        <taxon>Imparidentia</taxon>
        <taxon>Neoheterodontei</taxon>
        <taxon>Myida</taxon>
        <taxon>Dreissenoidea</taxon>
        <taxon>Dreissenidae</taxon>
        <taxon>Dreissena</taxon>
    </lineage>
</organism>